<proteinExistence type="predicted"/>
<gene>
    <name evidence="1" type="ORF">MEDL_30240</name>
</gene>
<keyword evidence="2" id="KW-1185">Reference proteome</keyword>
<comment type="caution">
    <text evidence="1">The sequence shown here is derived from an EMBL/GenBank/DDBJ whole genome shotgun (WGS) entry which is preliminary data.</text>
</comment>
<dbReference type="Proteomes" id="UP000683360">
    <property type="component" value="Unassembled WGS sequence"/>
</dbReference>
<organism evidence="1 2">
    <name type="scientific">Mytilus edulis</name>
    <name type="common">Blue mussel</name>
    <dbReference type="NCBI Taxonomy" id="6550"/>
    <lineage>
        <taxon>Eukaryota</taxon>
        <taxon>Metazoa</taxon>
        <taxon>Spiralia</taxon>
        <taxon>Lophotrochozoa</taxon>
        <taxon>Mollusca</taxon>
        <taxon>Bivalvia</taxon>
        <taxon>Autobranchia</taxon>
        <taxon>Pteriomorphia</taxon>
        <taxon>Mytilida</taxon>
        <taxon>Mytiloidea</taxon>
        <taxon>Mytilidae</taxon>
        <taxon>Mytilinae</taxon>
        <taxon>Mytilus</taxon>
    </lineage>
</organism>
<name>A0A8S3SBG5_MYTED</name>
<dbReference type="AlphaFoldDB" id="A0A8S3SBG5"/>
<evidence type="ECO:0000313" key="2">
    <source>
        <dbReference type="Proteomes" id="UP000683360"/>
    </source>
</evidence>
<sequence length="285" mass="32136">MKCDPSTKPHNIVEKVSHFPENTKQISTPGFTGVPERTTLVPYAKFPNTLPISISSSTARTKQLLLATINARKSTARSTLDPPIKNVMQLQRLRIKKDDHLTADQYVNVDQPIKIKNVTETEFGQFETVITPASMPETEVCRHSSLCPETVFTECEKTTLKIADPMDIECDKSNNKHDKAMVESEVCLPGSKNVNMFDTKRVEHCVPLQNILSRKKNSLPASITRKGQLSVQTQPQSQILVQVQPEGQPFVQTPLKVNYQCKHSLNITYHCKINLKVNYQCKHNL</sequence>
<reference evidence="1" key="1">
    <citation type="submission" date="2021-03" db="EMBL/GenBank/DDBJ databases">
        <authorList>
            <person name="Bekaert M."/>
        </authorList>
    </citation>
    <scope>NUCLEOTIDE SEQUENCE</scope>
</reference>
<protein>
    <submittedName>
        <fullName evidence="1">Uncharacterized protein</fullName>
    </submittedName>
</protein>
<evidence type="ECO:0000313" key="1">
    <source>
        <dbReference type="EMBL" id="CAG2216512.1"/>
    </source>
</evidence>
<dbReference type="EMBL" id="CAJPWZ010001484">
    <property type="protein sequence ID" value="CAG2216512.1"/>
    <property type="molecule type" value="Genomic_DNA"/>
</dbReference>
<accession>A0A8S3SBG5</accession>